<comment type="subcellular location">
    <subcellularLocation>
        <location evidence="1">Membrane</location>
        <topology evidence="1">Multi-pass membrane protein</topology>
    </subcellularLocation>
</comment>
<gene>
    <name evidence="9" type="ORF">DICVIV_11676</name>
</gene>
<reference evidence="10" key="2">
    <citation type="journal article" date="2016" name="Sci. Rep.">
        <title>Dictyocaulus viviparus genome, variome and transcriptome elucidate lungworm biology and support future intervention.</title>
        <authorList>
            <person name="McNulty S.N."/>
            <person name="Strube C."/>
            <person name="Rosa B.A."/>
            <person name="Martin J.C."/>
            <person name="Tyagi R."/>
            <person name="Choi Y.J."/>
            <person name="Wang Q."/>
            <person name="Hallsworth Pepin K."/>
            <person name="Zhang X."/>
            <person name="Ozersky P."/>
            <person name="Wilson R.K."/>
            <person name="Sternberg P.W."/>
            <person name="Gasser R.B."/>
            <person name="Mitreva M."/>
        </authorList>
    </citation>
    <scope>NUCLEOTIDE SEQUENCE [LARGE SCALE GENOMIC DNA]</scope>
    <source>
        <strain evidence="10">HannoverDv2000</strain>
    </source>
</reference>
<sequence>MALGQYTSTGIYLVFDRMTPAFVGIAISALFINFLNVCVNHNVLIKMIAVASEAAFISSQMSWYHCYNDIDVKDCYAWPRNCSTIISQFEDLTFSLISTRRAPAIIYNSLTSVTDQDYKSAYLTTPMMGFIHSEIHNFEHWKKLTYPTFRYYAISAFIVMVMVYILTRTKKQLVNILTIALMATFCVLAFLLNVSLSSMRPKNPYANPVMLGEPGVLLNWSAWAWAVNLTLRNLKLGEGVWTFFGSLFNFHNNVLLDCLLVSIFMAFLPFMYVLFHVMIIDSYILERSSGNLFIANNAYTIRKEKFYTNPFAMVTALLDAVHIFGDYNTTVTFFYSFVVAITTLSNKIIRAEVLISAIREMKVSYRDRSSTSIVVVLVVLITTIIQLFFMSQNGYSITISIKRSVIPIDSIVVVLFELFAIGTFYGFRVFYSNTSFMIVNSVRKNNEKGELIINIVMIILWSMVIPIVTLLSLIKMTRDLHKGNDVLNTMYITITLGILMPIPMLLIKRMYEQYRSGCSFATLFKRNPDLWGPRLRSNRHEAEKAERMIRKWW</sequence>
<evidence type="ECO:0000256" key="3">
    <source>
        <dbReference type="ARBA" id="ARBA00022692"/>
    </source>
</evidence>
<organism evidence="9 10">
    <name type="scientific">Dictyocaulus viviparus</name>
    <name type="common">Bovine lungworm</name>
    <dbReference type="NCBI Taxonomy" id="29172"/>
    <lineage>
        <taxon>Eukaryota</taxon>
        <taxon>Metazoa</taxon>
        <taxon>Ecdysozoa</taxon>
        <taxon>Nematoda</taxon>
        <taxon>Chromadorea</taxon>
        <taxon>Rhabditida</taxon>
        <taxon>Rhabditina</taxon>
        <taxon>Rhabditomorpha</taxon>
        <taxon>Strongyloidea</taxon>
        <taxon>Metastrongylidae</taxon>
        <taxon>Dictyocaulus</taxon>
    </lineage>
</organism>
<feature type="transmembrane region" description="Helical" evidence="8">
    <location>
        <begin position="173"/>
        <end position="196"/>
    </location>
</feature>
<keyword evidence="10" id="KW-1185">Reference proteome</keyword>
<reference evidence="9 10" key="1">
    <citation type="submission" date="2013-11" db="EMBL/GenBank/DDBJ databases">
        <title>Draft genome of the bovine lungworm Dictyocaulus viviparus.</title>
        <authorList>
            <person name="Mitreva M."/>
        </authorList>
    </citation>
    <scope>NUCLEOTIDE SEQUENCE [LARGE SCALE GENOMIC DNA]</scope>
    <source>
        <strain evidence="9 10">HannoverDv2000</strain>
    </source>
</reference>
<dbReference type="AlphaFoldDB" id="A0A0D8XJ28"/>
<keyword evidence="3 8" id="KW-0812">Transmembrane</keyword>
<keyword evidence="5 8" id="KW-1133">Transmembrane helix</keyword>
<name>A0A0D8XJ28_DICVI</name>
<evidence type="ECO:0000256" key="7">
    <source>
        <dbReference type="PIRSR" id="PIRSR600175-2"/>
    </source>
</evidence>
<dbReference type="PROSITE" id="PS50267">
    <property type="entry name" value="NA_NEUROTRAN_SYMP_3"/>
    <property type="match status" value="1"/>
</dbReference>
<feature type="transmembrane region" description="Helical" evidence="8">
    <location>
        <begin position="20"/>
        <end position="39"/>
    </location>
</feature>
<feature type="transmembrane region" description="Helical" evidence="8">
    <location>
        <begin position="486"/>
        <end position="507"/>
    </location>
</feature>
<evidence type="ECO:0000256" key="8">
    <source>
        <dbReference type="SAM" id="Phobius"/>
    </source>
</evidence>
<accession>A0A0D8XJ28</accession>
<evidence type="ECO:0000313" key="10">
    <source>
        <dbReference type="Proteomes" id="UP000053766"/>
    </source>
</evidence>
<evidence type="ECO:0000256" key="2">
    <source>
        <dbReference type="ARBA" id="ARBA00022448"/>
    </source>
</evidence>
<feature type="transmembrane region" description="Helical" evidence="8">
    <location>
        <begin position="254"/>
        <end position="285"/>
    </location>
</feature>
<dbReference type="InterPro" id="IPR000175">
    <property type="entry name" value="Na/ntran_symport"/>
</dbReference>
<dbReference type="GO" id="GO:0089718">
    <property type="term" value="P:amino acid import across plasma membrane"/>
    <property type="evidence" value="ECO:0007669"/>
    <property type="project" value="TreeGrafter"/>
</dbReference>
<feature type="transmembrane region" description="Helical" evidence="8">
    <location>
        <begin position="451"/>
        <end position="474"/>
    </location>
</feature>
<keyword evidence="6 8" id="KW-0472">Membrane</keyword>
<feature type="disulfide bond" evidence="7">
    <location>
        <begin position="66"/>
        <end position="75"/>
    </location>
</feature>
<dbReference type="SUPFAM" id="SSF161070">
    <property type="entry name" value="SNF-like"/>
    <property type="match status" value="1"/>
</dbReference>
<protein>
    <submittedName>
        <fullName evidence="9">Uncharacterized protein</fullName>
    </submittedName>
</protein>
<dbReference type="Pfam" id="PF00209">
    <property type="entry name" value="SNF"/>
    <property type="match status" value="1"/>
</dbReference>
<evidence type="ECO:0000256" key="4">
    <source>
        <dbReference type="ARBA" id="ARBA00022847"/>
    </source>
</evidence>
<dbReference type="InterPro" id="IPR037272">
    <property type="entry name" value="SNS_sf"/>
</dbReference>
<evidence type="ECO:0000256" key="6">
    <source>
        <dbReference type="ARBA" id="ARBA00023136"/>
    </source>
</evidence>
<keyword evidence="4" id="KW-0769">Symport</keyword>
<feature type="transmembrane region" description="Helical" evidence="8">
    <location>
        <begin position="149"/>
        <end position="167"/>
    </location>
</feature>
<keyword evidence="7" id="KW-1015">Disulfide bond</keyword>
<dbReference type="OrthoDB" id="6581954at2759"/>
<feature type="transmembrane region" description="Helical" evidence="8">
    <location>
        <begin position="370"/>
        <end position="390"/>
    </location>
</feature>
<proteinExistence type="predicted"/>
<evidence type="ECO:0000256" key="1">
    <source>
        <dbReference type="ARBA" id="ARBA00004141"/>
    </source>
</evidence>
<dbReference type="GO" id="GO:0005886">
    <property type="term" value="C:plasma membrane"/>
    <property type="evidence" value="ECO:0007669"/>
    <property type="project" value="TreeGrafter"/>
</dbReference>
<dbReference type="PANTHER" id="PTHR11616">
    <property type="entry name" value="SODIUM/CHLORIDE DEPENDENT TRANSPORTER"/>
    <property type="match status" value="1"/>
</dbReference>
<feature type="transmembrane region" description="Helical" evidence="8">
    <location>
        <begin position="410"/>
        <end position="431"/>
    </location>
</feature>
<dbReference type="GO" id="GO:0005283">
    <property type="term" value="F:amino acid:sodium symporter activity"/>
    <property type="evidence" value="ECO:0007669"/>
    <property type="project" value="TreeGrafter"/>
</dbReference>
<dbReference type="Proteomes" id="UP000053766">
    <property type="component" value="Unassembled WGS sequence"/>
</dbReference>
<feature type="transmembrane region" description="Helical" evidence="8">
    <location>
        <begin position="331"/>
        <end position="349"/>
    </location>
</feature>
<evidence type="ECO:0000256" key="5">
    <source>
        <dbReference type="ARBA" id="ARBA00022989"/>
    </source>
</evidence>
<dbReference type="PANTHER" id="PTHR11616:SF241">
    <property type="entry name" value="SODIUM- AND CHLORIDE-DEPENDENT GLYCINE TRANSPORTER 2"/>
    <property type="match status" value="1"/>
</dbReference>
<keyword evidence="2" id="KW-0813">Transport</keyword>
<dbReference type="EMBL" id="KN716678">
    <property type="protein sequence ID" value="KJH42336.1"/>
    <property type="molecule type" value="Genomic_DNA"/>
</dbReference>
<evidence type="ECO:0000313" key="9">
    <source>
        <dbReference type="EMBL" id="KJH42336.1"/>
    </source>
</evidence>